<organism evidence="1 2">
    <name type="scientific">Monopterus albus</name>
    <name type="common">Swamp eel</name>
    <dbReference type="NCBI Taxonomy" id="43700"/>
    <lineage>
        <taxon>Eukaryota</taxon>
        <taxon>Metazoa</taxon>
        <taxon>Chordata</taxon>
        <taxon>Craniata</taxon>
        <taxon>Vertebrata</taxon>
        <taxon>Euteleostomi</taxon>
        <taxon>Actinopterygii</taxon>
        <taxon>Neopterygii</taxon>
        <taxon>Teleostei</taxon>
        <taxon>Neoteleostei</taxon>
        <taxon>Acanthomorphata</taxon>
        <taxon>Anabantaria</taxon>
        <taxon>Synbranchiformes</taxon>
        <taxon>Synbranchidae</taxon>
        <taxon>Monopterus</taxon>
    </lineage>
</organism>
<evidence type="ECO:0000313" key="1">
    <source>
        <dbReference type="Ensembl" id="ENSMALP00000008133.1"/>
    </source>
</evidence>
<dbReference type="PANTHER" id="PTHR45913:SF10">
    <property type="entry name" value="DUF4371 DOMAIN-CONTAINING PROTEIN"/>
    <property type="match status" value="1"/>
</dbReference>
<dbReference type="PANTHER" id="PTHR45913">
    <property type="entry name" value="EPM2A-INTERACTING PROTEIN 1"/>
    <property type="match status" value="1"/>
</dbReference>
<reference evidence="1" key="2">
    <citation type="submission" date="2025-09" db="UniProtKB">
        <authorList>
            <consortium name="Ensembl"/>
        </authorList>
    </citation>
    <scope>IDENTIFICATION</scope>
</reference>
<evidence type="ECO:0008006" key="3">
    <source>
        <dbReference type="Google" id="ProtNLM"/>
    </source>
</evidence>
<evidence type="ECO:0000313" key="2">
    <source>
        <dbReference type="Proteomes" id="UP000261600"/>
    </source>
</evidence>
<keyword evidence="2" id="KW-1185">Reference proteome</keyword>
<proteinExistence type="predicted"/>
<protein>
    <recommendedName>
        <fullName evidence="3">DUF4371 domain-containing protein</fullName>
    </recommendedName>
</protein>
<dbReference type="Ensembl" id="ENSMALT00000008307.1">
    <property type="protein sequence ID" value="ENSMALP00000008133.1"/>
    <property type="gene ID" value="ENSMALG00000005749.1"/>
</dbReference>
<dbReference type="AlphaFoldDB" id="A0A3Q3ISM9"/>
<reference evidence="1" key="1">
    <citation type="submission" date="2025-08" db="UniProtKB">
        <authorList>
            <consortium name="Ensembl"/>
        </authorList>
    </citation>
    <scope>IDENTIFICATION</scope>
</reference>
<accession>A0A3Q3ISM9</accession>
<sequence length="410" mass="47062">MNKKMSTTVHFSRERAGSAVCLICNDKISWMKRSNIKWHFNTLYATFASKYPVGDSRKKAYQELLCRVQASQQQLHMPLSANTVHDLTIMIANQVEETQVKDINAAPYFSLALDESTDISHLSQFSVIARYAASDILHEESLADLFKSFIEFTKEKKNLPMDKLISVCTDGALCMAGKNRGFIALLREHENRPILRFHCILHQEALCAQMCGKQLGEVMSLVIQVVNFIVARALNDRQFKTLLDEVGSNYPGLLLHSKRRRFYYLVDMTEHLNQHNVKMQGIGNTVLSLQQAVFAFENWELELFIVDIETCRLLHLEKLREFKDACTASDPAQHFDLQYEASDIKHKWTEMKKLQPADQLSKLGTHFLSHTTQCSTNLRSRLTDVSLNACMKLNLTTYQPDYKLSCVLQW</sequence>
<name>A0A3Q3ISM9_MONAL</name>
<dbReference type="Proteomes" id="UP000261600">
    <property type="component" value="Unplaced"/>
</dbReference>